<name>H8FTW9_MAGML</name>
<comment type="caution">
    <text evidence="2">The sequence shown here is derived from an EMBL/GenBank/DDBJ whole genome shotgun (WGS) entry which is preliminary data.</text>
</comment>
<protein>
    <submittedName>
        <fullName evidence="2">Uncharacterized protein</fullName>
    </submittedName>
</protein>
<evidence type="ECO:0000256" key="1">
    <source>
        <dbReference type="SAM" id="MobiDB-lite"/>
    </source>
</evidence>
<evidence type="ECO:0000313" key="3">
    <source>
        <dbReference type="Proteomes" id="UP000004169"/>
    </source>
</evidence>
<reference evidence="2 3" key="1">
    <citation type="journal article" date="2012" name="J. Bacteriol.">
        <title>Draft Genome Sequence of the Purple Photosynthetic Bacterium Phaeospirillum molischianum DSM120, a Particularly Versatile Bacterium.</title>
        <authorList>
            <person name="Duquesne K."/>
            <person name="Prima V."/>
            <person name="Ji B."/>
            <person name="Rouy Z."/>
            <person name="Medigue C."/>
            <person name="Talla E."/>
            <person name="Sturgis J.N."/>
        </authorList>
    </citation>
    <scope>NUCLEOTIDE SEQUENCE [LARGE SCALE GENOMIC DNA]</scope>
    <source>
        <strain evidence="3">DSM120</strain>
    </source>
</reference>
<gene>
    <name evidence="2" type="ORF">PHAMO_290114</name>
</gene>
<dbReference type="RefSeq" id="WP_002729249.1">
    <property type="nucleotide sequence ID" value="NZ_CAHP01000022.1"/>
</dbReference>
<proteinExistence type="predicted"/>
<dbReference type="Proteomes" id="UP000004169">
    <property type="component" value="Unassembled WGS sequence"/>
</dbReference>
<organism evidence="2 3">
    <name type="scientific">Magnetospirillum molischianum DSM 120</name>
    <dbReference type="NCBI Taxonomy" id="1150626"/>
    <lineage>
        <taxon>Bacteria</taxon>
        <taxon>Pseudomonadati</taxon>
        <taxon>Pseudomonadota</taxon>
        <taxon>Alphaproteobacteria</taxon>
        <taxon>Rhodospirillales</taxon>
        <taxon>Rhodospirillaceae</taxon>
        <taxon>Magnetospirillum</taxon>
    </lineage>
</organism>
<dbReference type="AlphaFoldDB" id="H8FTW9"/>
<feature type="region of interest" description="Disordered" evidence="1">
    <location>
        <begin position="1"/>
        <end position="33"/>
    </location>
</feature>
<accession>H8FTW9</accession>
<dbReference type="OrthoDB" id="7066656at2"/>
<sequence>MAKAPKAAFQPSPKKVPHTASLPKTEKRPRMPQVRGGPLVWRFSSIDRDGPFAWSALDDPAAYKEAMEKLHQFETMEETAIRAQGSHPVEVWQLCKEAQNRLAEIELDDLDALMSFRLTGARRVWCRMDNNMMLVLWWDPGHAVCPSPKKHT</sequence>
<dbReference type="eggNOG" id="ENOG5033D9E">
    <property type="taxonomic scope" value="Bacteria"/>
</dbReference>
<keyword evidence="3" id="KW-1185">Reference proteome</keyword>
<dbReference type="STRING" id="1150626.PHAMO_290114"/>
<evidence type="ECO:0000313" key="2">
    <source>
        <dbReference type="EMBL" id="CCG41826.1"/>
    </source>
</evidence>
<dbReference type="EMBL" id="CAHP01000022">
    <property type="protein sequence ID" value="CCG41826.1"/>
    <property type="molecule type" value="Genomic_DNA"/>
</dbReference>